<organism evidence="1">
    <name type="scientific">viral metagenome</name>
    <dbReference type="NCBI Taxonomy" id="1070528"/>
    <lineage>
        <taxon>unclassified sequences</taxon>
        <taxon>metagenomes</taxon>
        <taxon>organismal metagenomes</taxon>
    </lineage>
</organism>
<proteinExistence type="predicted"/>
<protein>
    <submittedName>
        <fullName evidence="1">Uncharacterized protein</fullName>
    </submittedName>
</protein>
<reference evidence="1" key="1">
    <citation type="journal article" date="2020" name="Nature">
        <title>Giant virus diversity and host interactions through global metagenomics.</title>
        <authorList>
            <person name="Schulz F."/>
            <person name="Roux S."/>
            <person name="Paez-Espino D."/>
            <person name="Jungbluth S."/>
            <person name="Walsh D.A."/>
            <person name="Denef V.J."/>
            <person name="McMahon K.D."/>
            <person name="Konstantinidis K.T."/>
            <person name="Eloe-Fadrosh E.A."/>
            <person name="Kyrpides N.C."/>
            <person name="Woyke T."/>
        </authorList>
    </citation>
    <scope>NUCLEOTIDE SEQUENCE</scope>
    <source>
        <strain evidence="1">GVMAG-M-3300027963-9</strain>
    </source>
</reference>
<sequence>MREKQATRFCKCIKEVRKTVKLRPGQPKTNDAKERAAIAICVRSILQTRGRTLKKFKCRGKASLTTQGPIKTRKNRV</sequence>
<dbReference type="AlphaFoldDB" id="A0A6C0LP80"/>
<accession>A0A6C0LP80</accession>
<name>A0A6C0LP80_9ZZZZ</name>
<dbReference type="EMBL" id="MN740537">
    <property type="protein sequence ID" value="QHU32273.1"/>
    <property type="molecule type" value="Genomic_DNA"/>
</dbReference>
<evidence type="ECO:0000313" key="1">
    <source>
        <dbReference type="EMBL" id="QHU32273.1"/>
    </source>
</evidence>